<proteinExistence type="predicted"/>
<accession>A0A2T2NXB1</accession>
<evidence type="ECO:0000313" key="2">
    <source>
        <dbReference type="Proteomes" id="UP000240883"/>
    </source>
</evidence>
<evidence type="ECO:0000313" key="1">
    <source>
        <dbReference type="EMBL" id="PSN70053.1"/>
    </source>
</evidence>
<name>A0A2T2NXB1_CORCC</name>
<keyword evidence="2" id="KW-1185">Reference proteome</keyword>
<dbReference type="EMBL" id="KZ678132">
    <property type="protein sequence ID" value="PSN70053.1"/>
    <property type="molecule type" value="Genomic_DNA"/>
</dbReference>
<sequence length="190" mass="20191">MQPVRALLAARCSLPVLPRLPCIAEVGIPHALDTPPSVLDGYLDYSRPTVILTLRLTPPRPRIALAESINGTLGGASAEKRLISHLHRLQTHRHAPALKLHNAALYPRPVRTKRRPRTGEGRGSVGDGAFSVGGWGARMGSGALICGWEGRAAEDGCGAVRAGGWLWGVTFVSAALAACQHCGNCMRRLS</sequence>
<organism evidence="1 2">
    <name type="scientific">Corynespora cassiicola Philippines</name>
    <dbReference type="NCBI Taxonomy" id="1448308"/>
    <lineage>
        <taxon>Eukaryota</taxon>
        <taxon>Fungi</taxon>
        <taxon>Dikarya</taxon>
        <taxon>Ascomycota</taxon>
        <taxon>Pezizomycotina</taxon>
        <taxon>Dothideomycetes</taxon>
        <taxon>Pleosporomycetidae</taxon>
        <taxon>Pleosporales</taxon>
        <taxon>Corynesporascaceae</taxon>
        <taxon>Corynespora</taxon>
    </lineage>
</organism>
<dbReference type="AlphaFoldDB" id="A0A2T2NXB1"/>
<reference evidence="1 2" key="1">
    <citation type="journal article" date="2018" name="Front. Microbiol.">
        <title>Genome-Wide Analysis of Corynespora cassiicola Leaf Fall Disease Putative Effectors.</title>
        <authorList>
            <person name="Lopez D."/>
            <person name="Ribeiro S."/>
            <person name="Label P."/>
            <person name="Fumanal B."/>
            <person name="Venisse J.S."/>
            <person name="Kohler A."/>
            <person name="de Oliveira R.R."/>
            <person name="Labutti K."/>
            <person name="Lipzen A."/>
            <person name="Lail K."/>
            <person name="Bauer D."/>
            <person name="Ohm R.A."/>
            <person name="Barry K.W."/>
            <person name="Spatafora J."/>
            <person name="Grigoriev I.V."/>
            <person name="Martin F.M."/>
            <person name="Pujade-Renaud V."/>
        </authorList>
    </citation>
    <scope>NUCLEOTIDE SEQUENCE [LARGE SCALE GENOMIC DNA]</scope>
    <source>
        <strain evidence="1 2">Philippines</strain>
    </source>
</reference>
<gene>
    <name evidence="1" type="ORF">BS50DRAFT_303567</name>
</gene>
<dbReference type="Proteomes" id="UP000240883">
    <property type="component" value="Unassembled WGS sequence"/>
</dbReference>
<protein>
    <submittedName>
        <fullName evidence="1">Uncharacterized protein</fullName>
    </submittedName>
</protein>